<evidence type="ECO:0000313" key="4">
    <source>
        <dbReference type="EMBL" id="ODO00250.1"/>
    </source>
</evidence>
<dbReference type="SUPFAM" id="SSF48452">
    <property type="entry name" value="TPR-like"/>
    <property type="match status" value="1"/>
</dbReference>
<evidence type="ECO:0000256" key="2">
    <source>
        <dbReference type="SAM" id="MobiDB-lite"/>
    </source>
</evidence>
<sequence>MDDLLDLSWAPKPTAPSVPQPPAKGSTPTSFDFLSIQPQQPRSSTPNYAPGLLPSRSSTSTPAPPPVSTPASSQAKPDAFSGLLSLGGPAASNDTKQMTIAQRQAALAEEKRKSDEAQKKKYEAESQFWDNLGSSSSTSATLTGNAGQSNASLDDLHDFLQPSIKPHASSGPSSAKSSRLPSAANSSKASQGTFRSSFDNEDLLSSSNSSGPVSRPHTGVHTPAPTLPPAISIPTTTDPFDFEVLESTMSSTKPVSAVKQAKSSEMKMPVSNYDLRDDGEGDLLGGLGRSAGPLGPARPPESSPPRKPQRTHSPPPHIVGQIVEMGFSPTQARSALAKTSTGLDVQAALEILLRSPSPSHRGAPRDDMGEAEDDVVEYERIKREEAEKEKRRRRRAGPSRDSVQPRTPAERENETQSQDQAERIIAQASELGQGLFNKASVFWSQGKERALKVYEEQRKAMEAAAATDGRRDDRGGSERKADGRPKWMQDAEEWKGEDTRGAEAGGFVDSDKEDEPKHGSSRPAAARRREGAQKSAEKRPAVVTRDKDADLLFGGDDHLGSRPSSAAPASSRHKPSQPPRAPIKSSTPLPLRAIIPADPQQLQKSQNHKTKGNEHFKLGRFTEAESAYTLAISSLPEGCLFLVPLLNNRATARLKLGDFTSAAEDCTSAITIISPSYHPSKEAPLPIEYADIKLGDALTKALTKRAQAWEMGEKWKQALEDWERTMSLDSAILGGQVASTRKLAAEGARRARNMIADGQANPSAPVSRPVSKPAPGSTPVPPSRPADVNRSAAVADLRKAAQALEAEDAARSAHKDAVDAKLDAWRNGKETNIRALIASLDTVLWDEIMKGGLKVGMHELITDKQVKIKYMKVAARLHPDKLNVNNTTVEQRMLANGAFGTLSEAWQAFNQ</sequence>
<dbReference type="EMBL" id="MEKH01000011">
    <property type="protein sequence ID" value="ODO00250.1"/>
    <property type="molecule type" value="Genomic_DNA"/>
</dbReference>
<evidence type="ECO:0000259" key="3">
    <source>
        <dbReference type="PROSITE" id="PS50030"/>
    </source>
</evidence>
<feature type="compositionally biased region" description="Low complexity" evidence="2">
    <location>
        <begin position="166"/>
        <end position="184"/>
    </location>
</feature>
<comment type="caution">
    <text evidence="4">The sequence shown here is derived from an EMBL/GenBank/DDBJ whole genome shotgun (WGS) entry which is preliminary data.</text>
</comment>
<dbReference type="InterPro" id="IPR036869">
    <property type="entry name" value="J_dom_sf"/>
</dbReference>
<keyword evidence="1" id="KW-0802">TPR repeat</keyword>
<dbReference type="Proteomes" id="UP000095149">
    <property type="component" value="Unassembled WGS sequence"/>
</dbReference>
<feature type="compositionally biased region" description="Pro residues" evidence="2">
    <location>
        <begin position="13"/>
        <end position="22"/>
    </location>
</feature>
<feature type="compositionally biased region" description="Low complexity" evidence="2">
    <location>
        <begin position="561"/>
        <end position="570"/>
    </location>
</feature>
<evidence type="ECO:0000313" key="5">
    <source>
        <dbReference type="Proteomes" id="UP000095149"/>
    </source>
</evidence>
<feature type="compositionally biased region" description="Polar residues" evidence="2">
    <location>
        <begin position="185"/>
        <end position="195"/>
    </location>
</feature>
<dbReference type="InterPro" id="IPR011990">
    <property type="entry name" value="TPR-like_helical_dom_sf"/>
</dbReference>
<feature type="compositionally biased region" description="Polar residues" evidence="2">
    <location>
        <begin position="26"/>
        <end position="47"/>
    </location>
</feature>
<proteinExistence type="predicted"/>
<dbReference type="SUPFAM" id="SSF46934">
    <property type="entry name" value="UBA-like"/>
    <property type="match status" value="1"/>
</dbReference>
<dbReference type="InterPro" id="IPR009060">
    <property type="entry name" value="UBA-like_sf"/>
</dbReference>
<name>A0A1E3JHB3_9TREE</name>
<dbReference type="Gene3D" id="1.10.8.10">
    <property type="entry name" value="DNA helicase RuvA subunit, C-terminal domain"/>
    <property type="match status" value="1"/>
</dbReference>
<dbReference type="PANTHER" id="PTHR46423:SF1">
    <property type="entry name" value="RNA POLYMERASE II-ASSOCIATED PROTEIN 3"/>
    <property type="match status" value="1"/>
</dbReference>
<evidence type="ECO:0000256" key="1">
    <source>
        <dbReference type="ARBA" id="ARBA00022803"/>
    </source>
</evidence>
<feature type="region of interest" description="Disordered" evidence="2">
    <location>
        <begin position="353"/>
        <end position="426"/>
    </location>
</feature>
<feature type="compositionally biased region" description="Low complexity" evidence="2">
    <location>
        <begin position="131"/>
        <end position="147"/>
    </location>
</feature>
<protein>
    <recommendedName>
        <fullName evidence="3">UBA domain-containing protein</fullName>
    </recommendedName>
</protein>
<dbReference type="PROSITE" id="PS50030">
    <property type="entry name" value="UBA"/>
    <property type="match status" value="1"/>
</dbReference>
<dbReference type="PANTHER" id="PTHR46423">
    <property type="entry name" value="RNA POLYMERASE II-ASSOCIATED PROTEIN 3"/>
    <property type="match status" value="1"/>
</dbReference>
<dbReference type="Gene3D" id="1.10.287.110">
    <property type="entry name" value="DnaJ domain"/>
    <property type="match status" value="1"/>
</dbReference>
<accession>A0A1E3JHB3</accession>
<dbReference type="InterPro" id="IPR051966">
    <property type="entry name" value="RPAP3"/>
</dbReference>
<dbReference type="AlphaFoldDB" id="A0A1E3JHB3"/>
<dbReference type="InterPro" id="IPR019734">
    <property type="entry name" value="TPR_rpt"/>
</dbReference>
<dbReference type="InterPro" id="IPR015940">
    <property type="entry name" value="UBA"/>
</dbReference>
<dbReference type="SUPFAM" id="SSF46565">
    <property type="entry name" value="Chaperone J-domain"/>
    <property type="match status" value="1"/>
</dbReference>
<feature type="compositionally biased region" description="Basic and acidic residues" evidence="2">
    <location>
        <begin position="468"/>
        <end position="501"/>
    </location>
</feature>
<dbReference type="GO" id="GO:0101031">
    <property type="term" value="C:protein folding chaperone complex"/>
    <property type="evidence" value="ECO:0007669"/>
    <property type="project" value="TreeGrafter"/>
</dbReference>
<feature type="region of interest" description="Disordered" evidence="2">
    <location>
        <begin position="1"/>
        <end position="322"/>
    </location>
</feature>
<gene>
    <name evidence="4" type="ORF">I350_06879</name>
</gene>
<feature type="compositionally biased region" description="Basic and acidic residues" evidence="2">
    <location>
        <begin position="527"/>
        <end position="560"/>
    </location>
</feature>
<dbReference type="Gene3D" id="1.25.40.10">
    <property type="entry name" value="Tetratricopeptide repeat domain"/>
    <property type="match status" value="1"/>
</dbReference>
<dbReference type="SMART" id="SM00028">
    <property type="entry name" value="TPR"/>
    <property type="match status" value="3"/>
</dbReference>
<dbReference type="OrthoDB" id="1717591at2759"/>
<feature type="compositionally biased region" description="Basic and acidic residues" evidence="2">
    <location>
        <begin position="108"/>
        <end position="124"/>
    </location>
</feature>
<feature type="compositionally biased region" description="Polar residues" evidence="2">
    <location>
        <begin position="92"/>
        <end position="102"/>
    </location>
</feature>
<feature type="region of interest" description="Disordered" evidence="2">
    <location>
        <begin position="459"/>
        <end position="587"/>
    </location>
</feature>
<feature type="compositionally biased region" description="Basic and acidic residues" evidence="2">
    <location>
        <begin position="377"/>
        <end position="389"/>
    </location>
</feature>
<feature type="domain" description="UBA" evidence="3">
    <location>
        <begin position="313"/>
        <end position="355"/>
    </location>
</feature>
<reference evidence="4 5" key="1">
    <citation type="submission" date="2016-06" db="EMBL/GenBank/DDBJ databases">
        <title>Evolution of pathogenesis and genome organization in the Tremellales.</title>
        <authorList>
            <person name="Cuomo C."/>
            <person name="Litvintseva A."/>
            <person name="Heitman J."/>
            <person name="Chen Y."/>
            <person name="Sun S."/>
            <person name="Springer D."/>
            <person name="Dromer F."/>
            <person name="Young S."/>
            <person name="Zeng Q."/>
            <person name="Chapman S."/>
            <person name="Gujja S."/>
            <person name="Saif S."/>
            <person name="Birren B."/>
        </authorList>
    </citation>
    <scope>NUCLEOTIDE SEQUENCE [LARGE SCALE GENOMIC DNA]</scope>
    <source>
        <strain evidence="4 5">CBS 6273</strain>
    </source>
</reference>
<feature type="compositionally biased region" description="Pro residues" evidence="2">
    <location>
        <begin position="296"/>
        <end position="306"/>
    </location>
</feature>
<organism evidence="4 5">
    <name type="scientific">Cryptococcus amylolentus CBS 6273</name>
    <dbReference type="NCBI Taxonomy" id="1296118"/>
    <lineage>
        <taxon>Eukaryota</taxon>
        <taxon>Fungi</taxon>
        <taxon>Dikarya</taxon>
        <taxon>Basidiomycota</taxon>
        <taxon>Agaricomycotina</taxon>
        <taxon>Tremellomycetes</taxon>
        <taxon>Tremellales</taxon>
        <taxon>Cryptococcaceae</taxon>
        <taxon>Cryptococcus</taxon>
    </lineage>
</organism>
<feature type="region of interest" description="Disordered" evidence="2">
    <location>
        <begin position="754"/>
        <end position="790"/>
    </location>
</feature>